<gene>
    <name evidence="1" type="ORF">A2563_03150</name>
</gene>
<dbReference type="SUPFAM" id="SSF102705">
    <property type="entry name" value="NIF3 (NGG1p interacting factor 3)-like"/>
    <property type="match status" value="1"/>
</dbReference>
<dbReference type="Proteomes" id="UP000176634">
    <property type="component" value="Unassembled WGS sequence"/>
</dbReference>
<reference evidence="1 2" key="1">
    <citation type="journal article" date="2016" name="Nat. Commun.">
        <title>Thousands of microbial genomes shed light on interconnected biogeochemical processes in an aquifer system.</title>
        <authorList>
            <person name="Anantharaman K."/>
            <person name="Brown C.T."/>
            <person name="Hug L.A."/>
            <person name="Sharon I."/>
            <person name="Castelle C.J."/>
            <person name="Probst A.J."/>
            <person name="Thomas B.C."/>
            <person name="Singh A."/>
            <person name="Wilkins M.J."/>
            <person name="Karaoz U."/>
            <person name="Brodie E.L."/>
            <person name="Williams K.H."/>
            <person name="Hubbard S.S."/>
            <person name="Banfield J.F."/>
        </authorList>
    </citation>
    <scope>NUCLEOTIDE SEQUENCE [LARGE SCALE GENOMIC DNA]</scope>
</reference>
<dbReference type="STRING" id="1798705.A2563_03150"/>
<organism evidence="1 2">
    <name type="scientific">Candidatus Magasanikbacteria bacterium RIFOXYD1_FULL_40_23</name>
    <dbReference type="NCBI Taxonomy" id="1798705"/>
    <lineage>
        <taxon>Bacteria</taxon>
        <taxon>Candidatus Magasanikiibacteriota</taxon>
    </lineage>
</organism>
<dbReference type="EMBL" id="MFRA01000005">
    <property type="protein sequence ID" value="OGH92645.1"/>
    <property type="molecule type" value="Genomic_DNA"/>
</dbReference>
<dbReference type="AlphaFoldDB" id="A0A1F6P8Y6"/>
<sequence>MLNFKEMYELGIKKGMEADPRGIKKVKTYLERVKKEYADLKPADKKYFEEERLTNPYFDDCRMHTGDAKTPIKRILAGIDADAGEIMLATQLNERGKKIDAVVVHHPLGGSLATLHGVMDMVVEVYREMGVPVHLAEKYMEERIAEVGRGLHPYNHYQVVDMARLLGVNLMNMHTPTDNMVTVFLEEYLAKKQPETIGDIMEALMEIPEYQEAKRRGAGPAIFAGSPKNKAGKFVVEMTGGTNPSNKVYSELSRSGISTVVSMHMQKDAREKANEVSMNVVIAGHMSSDSLGMNLYLDELEKKGVEIVPCGGLIRVSRIKKK</sequence>
<dbReference type="InterPro" id="IPR036069">
    <property type="entry name" value="DUF34/NIF3_sf"/>
</dbReference>
<protein>
    <submittedName>
        <fullName evidence="1">NGG1p interacting factor NIF3</fullName>
    </submittedName>
</protein>
<accession>A0A1F6P8Y6</accession>
<name>A0A1F6P8Y6_9BACT</name>
<evidence type="ECO:0000313" key="1">
    <source>
        <dbReference type="EMBL" id="OGH92645.1"/>
    </source>
</evidence>
<evidence type="ECO:0000313" key="2">
    <source>
        <dbReference type="Proteomes" id="UP000176634"/>
    </source>
</evidence>
<comment type="caution">
    <text evidence="1">The sequence shown here is derived from an EMBL/GenBank/DDBJ whole genome shotgun (WGS) entry which is preliminary data.</text>
</comment>
<proteinExistence type="predicted"/>